<dbReference type="SMART" id="SM00176">
    <property type="entry name" value="RAN"/>
    <property type="match status" value="1"/>
</dbReference>
<dbReference type="PANTHER" id="PTHR47978">
    <property type="match status" value="1"/>
</dbReference>
<dbReference type="InterPro" id="IPR005225">
    <property type="entry name" value="Small_GTP-bd"/>
</dbReference>
<dbReference type="PRINTS" id="PR00449">
    <property type="entry name" value="RASTRNSFRMNG"/>
</dbReference>
<sequence length="316" mass="36799">VERKFSHDYRATIGLNIFAHNFDFQGNEINVQLWDIGAQQYFKRFRKIYYNGAEAAFIVFDITNRESFEKIKDWHKEINQLIEEINIPIVIVGNKDDLAEQRVISTAEGEALAKSLSETGLSYIETSALTGSNVKDAFELIAYHYIVKSKKKEKDQIQESLTEAIISTLKELIILELTFITDDFNWSPGFQTIVNLEKLGEFSKLKDNHNEKLYPYINGLIVSGYKYEEFNLSNSDGVFIIFDARNKEHIDPEWKNILMRIIKKIRKKRAVIVGLRVSEDKNYPQLMDEFVIDKDLEEKIVSVLFLKIGTDYREKM</sequence>
<evidence type="ECO:0008006" key="3">
    <source>
        <dbReference type="Google" id="ProtNLM"/>
    </source>
</evidence>
<dbReference type="GO" id="GO:0003924">
    <property type="term" value="F:GTPase activity"/>
    <property type="evidence" value="ECO:0007669"/>
    <property type="project" value="InterPro"/>
</dbReference>
<accession>X0TVS2</accession>
<feature type="non-terminal residue" evidence="2">
    <location>
        <position position="1"/>
    </location>
</feature>
<name>X0TVS2_9ZZZZ</name>
<dbReference type="CDD" id="cd00154">
    <property type="entry name" value="Rab"/>
    <property type="match status" value="1"/>
</dbReference>
<dbReference type="GO" id="GO:0005525">
    <property type="term" value="F:GTP binding"/>
    <property type="evidence" value="ECO:0007669"/>
    <property type="project" value="InterPro"/>
</dbReference>
<dbReference type="Gene3D" id="3.40.50.300">
    <property type="entry name" value="P-loop containing nucleotide triphosphate hydrolases"/>
    <property type="match status" value="1"/>
</dbReference>
<dbReference type="Pfam" id="PF00071">
    <property type="entry name" value="Ras"/>
    <property type="match status" value="1"/>
</dbReference>
<feature type="non-terminal residue" evidence="2">
    <location>
        <position position="316"/>
    </location>
</feature>
<evidence type="ECO:0000256" key="1">
    <source>
        <dbReference type="ARBA" id="ARBA00022741"/>
    </source>
</evidence>
<dbReference type="PROSITE" id="PS51420">
    <property type="entry name" value="RHO"/>
    <property type="match status" value="1"/>
</dbReference>
<organism evidence="2">
    <name type="scientific">marine sediment metagenome</name>
    <dbReference type="NCBI Taxonomy" id="412755"/>
    <lineage>
        <taxon>unclassified sequences</taxon>
        <taxon>metagenomes</taxon>
        <taxon>ecological metagenomes</taxon>
    </lineage>
</organism>
<dbReference type="InterPro" id="IPR027417">
    <property type="entry name" value="P-loop_NTPase"/>
</dbReference>
<comment type="caution">
    <text evidence="2">The sequence shown here is derived from an EMBL/GenBank/DDBJ whole genome shotgun (WGS) entry which is preliminary data.</text>
</comment>
<dbReference type="PROSITE" id="PS51421">
    <property type="entry name" value="RAS"/>
    <property type="match status" value="1"/>
</dbReference>
<dbReference type="EMBL" id="BARS01010235">
    <property type="protein sequence ID" value="GAF91286.1"/>
    <property type="molecule type" value="Genomic_DNA"/>
</dbReference>
<keyword evidence="1" id="KW-0547">Nucleotide-binding</keyword>
<dbReference type="SMART" id="SM00175">
    <property type="entry name" value="RAB"/>
    <property type="match status" value="1"/>
</dbReference>
<dbReference type="InterPro" id="IPR001806">
    <property type="entry name" value="Small_GTPase"/>
</dbReference>
<dbReference type="SMART" id="SM00174">
    <property type="entry name" value="RHO"/>
    <property type="match status" value="1"/>
</dbReference>
<protein>
    <recommendedName>
        <fullName evidence="3">GTP-binding protein</fullName>
    </recommendedName>
</protein>
<proteinExistence type="predicted"/>
<dbReference type="AlphaFoldDB" id="X0TVS2"/>
<evidence type="ECO:0000313" key="2">
    <source>
        <dbReference type="EMBL" id="GAF91286.1"/>
    </source>
</evidence>
<gene>
    <name evidence="2" type="ORF">S01H1_19028</name>
</gene>
<reference evidence="2" key="1">
    <citation type="journal article" date="2014" name="Front. Microbiol.">
        <title>High frequency of phylogenetically diverse reductive dehalogenase-homologous genes in deep subseafloor sedimentary metagenomes.</title>
        <authorList>
            <person name="Kawai M."/>
            <person name="Futagami T."/>
            <person name="Toyoda A."/>
            <person name="Takaki Y."/>
            <person name="Nishi S."/>
            <person name="Hori S."/>
            <person name="Arai W."/>
            <person name="Tsubouchi T."/>
            <person name="Morono Y."/>
            <person name="Uchiyama I."/>
            <person name="Ito T."/>
            <person name="Fujiyama A."/>
            <person name="Inagaki F."/>
            <person name="Takami H."/>
        </authorList>
    </citation>
    <scope>NUCLEOTIDE SEQUENCE</scope>
    <source>
        <strain evidence="2">Expedition CK06-06</strain>
    </source>
</reference>
<dbReference type="FunFam" id="3.40.50.300:FF:001447">
    <property type="entry name" value="Ras-related protein Rab-1B"/>
    <property type="match status" value="1"/>
</dbReference>
<dbReference type="NCBIfam" id="TIGR00231">
    <property type="entry name" value="small_GTP"/>
    <property type="match status" value="1"/>
</dbReference>
<dbReference type="SUPFAM" id="SSF52540">
    <property type="entry name" value="P-loop containing nucleoside triphosphate hydrolases"/>
    <property type="match status" value="1"/>
</dbReference>
<dbReference type="SMART" id="SM00173">
    <property type="entry name" value="RAS"/>
    <property type="match status" value="1"/>
</dbReference>
<dbReference type="PROSITE" id="PS51419">
    <property type="entry name" value="RAB"/>
    <property type="match status" value="1"/>
</dbReference>